<dbReference type="Proteomes" id="UP001056978">
    <property type="component" value="Chromosome 7"/>
</dbReference>
<gene>
    <name evidence="1" type="ORF">MKS88_002195</name>
</gene>
<evidence type="ECO:0000313" key="1">
    <source>
        <dbReference type="EMBL" id="KAI4839638.1"/>
    </source>
</evidence>
<name>A0ACB9YBQ6_PLABR</name>
<proteinExistence type="predicted"/>
<evidence type="ECO:0000313" key="2">
    <source>
        <dbReference type="Proteomes" id="UP001056978"/>
    </source>
</evidence>
<keyword evidence="2" id="KW-1185">Reference proteome</keyword>
<organism evidence="1 2">
    <name type="scientific">Plasmodium brasilianum</name>
    <dbReference type="NCBI Taxonomy" id="5824"/>
    <lineage>
        <taxon>Eukaryota</taxon>
        <taxon>Sar</taxon>
        <taxon>Alveolata</taxon>
        <taxon>Apicomplexa</taxon>
        <taxon>Aconoidasida</taxon>
        <taxon>Haemosporida</taxon>
        <taxon>Plasmodiidae</taxon>
        <taxon>Plasmodium</taxon>
        <taxon>Plasmodium (Plasmodium)</taxon>
    </lineage>
</organism>
<dbReference type="EMBL" id="CM043775">
    <property type="protein sequence ID" value="KAI4839638.1"/>
    <property type="molecule type" value="Genomic_DNA"/>
</dbReference>
<sequence length="258" mass="30886">MEQRIMTLLFIKFITFFLLCWICHFYIYMIMVDEHLFKRYHHCRKLCTRTDQLLEKYKEKKDSYNVCIKEDIPIYGIYKKKDKFNNDMKASEKKEEYYGNPLNISGCHKLSMKKKCCVFETQKCSPLEKKIFKELDYMDFLKNNRTISDKVYRKIICKKLALRISLPLLLFLFLSISLILDLCGSFGFIEGLYKVLDFVYVERNKWADPFSKTLSVEPFKSFCEFTKELQLFYGLLTIIRKSKNMKNLNSGVDTNKSR</sequence>
<reference evidence="1" key="1">
    <citation type="submission" date="2022-06" db="EMBL/GenBank/DDBJ databases">
        <title>The First Complete Genome of the Simian Malaria Parasite Plasmodium brasilianum.</title>
        <authorList>
            <person name="Bajic M."/>
            <person name="Ravishankar S."/>
        </authorList>
    </citation>
    <scope>NUCLEOTIDE SEQUENCE</scope>
    <source>
        <strain evidence="1">Bolivian I</strain>
    </source>
</reference>
<accession>A0ACB9YBQ6</accession>
<protein>
    <submittedName>
        <fullName evidence="1">Uncharacterized protein</fullName>
    </submittedName>
</protein>
<comment type="caution">
    <text evidence="1">The sequence shown here is derived from an EMBL/GenBank/DDBJ whole genome shotgun (WGS) entry which is preliminary data.</text>
</comment>